<dbReference type="HAMAP" id="MF_01113">
    <property type="entry name" value="DNApol_IV"/>
    <property type="match status" value="1"/>
</dbReference>
<evidence type="ECO:0000256" key="3">
    <source>
        <dbReference type="ARBA" id="ARBA00011245"/>
    </source>
</evidence>
<feature type="active site" evidence="17">
    <location>
        <position position="114"/>
    </location>
</feature>
<evidence type="ECO:0000256" key="11">
    <source>
        <dbReference type="ARBA" id="ARBA00022842"/>
    </source>
</evidence>
<keyword evidence="20" id="KW-1185">Reference proteome</keyword>
<feature type="binding site" evidence="17">
    <location>
        <position position="19"/>
    </location>
    <ligand>
        <name>Mg(2+)</name>
        <dbReference type="ChEBI" id="CHEBI:18420"/>
    </ligand>
</feature>
<evidence type="ECO:0000256" key="17">
    <source>
        <dbReference type="HAMAP-Rule" id="MF_01113"/>
    </source>
</evidence>
<keyword evidence="8 17" id="KW-0235">DNA replication</keyword>
<dbReference type="CDD" id="cd03586">
    <property type="entry name" value="PolY_Pol_IV_kappa"/>
    <property type="match status" value="1"/>
</dbReference>
<comment type="catalytic activity">
    <reaction evidence="16 17">
        <text>DNA(n) + a 2'-deoxyribonucleoside 5'-triphosphate = DNA(n+1) + diphosphate</text>
        <dbReference type="Rhea" id="RHEA:22508"/>
        <dbReference type="Rhea" id="RHEA-COMP:17339"/>
        <dbReference type="Rhea" id="RHEA-COMP:17340"/>
        <dbReference type="ChEBI" id="CHEBI:33019"/>
        <dbReference type="ChEBI" id="CHEBI:61560"/>
        <dbReference type="ChEBI" id="CHEBI:173112"/>
        <dbReference type="EC" id="2.7.7.7"/>
    </reaction>
</comment>
<dbReference type="Pfam" id="PF00817">
    <property type="entry name" value="IMS"/>
    <property type="match status" value="1"/>
</dbReference>
<evidence type="ECO:0000313" key="20">
    <source>
        <dbReference type="Proteomes" id="UP001292182"/>
    </source>
</evidence>
<evidence type="ECO:0000313" key="19">
    <source>
        <dbReference type="EMBL" id="MDZ7280534.1"/>
    </source>
</evidence>
<sequence>MSSPDEAAHHDGRKVIHVDMDAFYASVEQRDDPALRGRPVAVGGSRARGVVAAASYEARTFGVRSAMPSVTALRRCPDLVFVPPRFDVYREVSQQIRAIFGRFTELIEPLSLDEAYLDVTEDRAGLGSATAIANAIREAIRAETGLTASAGVSYNKFIAKLASDQNKPDGLCVIPPTHGATFVAGLPVKRFHGVGPVTARKMEALGILTGQDLRDRPLEFLQRHFGSYADYLYGAARGIDHRPVRAHRIAKSVGAERTFENDLSDRDALHAAMERVVDAAWTRIERSGVTGRTVTLKLRHSDFRTITRARSAGYGIADRAEFLAIGLDLLDQQLPVTLGVRLLGLTLSGLSAGAGDEQASPSQAELPL</sequence>
<dbReference type="EMBL" id="JAOBTW010000001">
    <property type="protein sequence ID" value="MDZ7280534.1"/>
    <property type="molecule type" value="Genomic_DNA"/>
</dbReference>
<dbReference type="RefSeq" id="WP_322538381.1">
    <property type="nucleotide sequence ID" value="NZ_JAOBTW010000001.1"/>
</dbReference>
<accession>A0ABU5LKS5</accession>
<evidence type="ECO:0000256" key="8">
    <source>
        <dbReference type="ARBA" id="ARBA00022705"/>
    </source>
</evidence>
<dbReference type="EC" id="2.7.7.7" evidence="17"/>
<keyword evidence="10 17" id="KW-0227">DNA damage</keyword>
<evidence type="ECO:0000256" key="9">
    <source>
        <dbReference type="ARBA" id="ARBA00022723"/>
    </source>
</evidence>
<keyword evidence="12 17" id="KW-0239">DNA-directed DNA polymerase</keyword>
<evidence type="ECO:0000256" key="4">
    <source>
        <dbReference type="ARBA" id="ARBA00022457"/>
    </source>
</evidence>
<dbReference type="PANTHER" id="PTHR11076:SF33">
    <property type="entry name" value="DNA POLYMERASE KAPPA"/>
    <property type="match status" value="1"/>
</dbReference>
<feature type="binding site" evidence="17">
    <location>
        <position position="113"/>
    </location>
    <ligand>
        <name>Mg(2+)</name>
        <dbReference type="ChEBI" id="CHEBI:18420"/>
    </ligand>
</feature>
<dbReference type="InterPro" id="IPR043502">
    <property type="entry name" value="DNA/RNA_pol_sf"/>
</dbReference>
<dbReference type="InterPro" id="IPR053848">
    <property type="entry name" value="IMS_HHH_1"/>
</dbReference>
<keyword evidence="9 17" id="KW-0479">Metal-binding</keyword>
<evidence type="ECO:0000256" key="6">
    <source>
        <dbReference type="ARBA" id="ARBA00022679"/>
    </source>
</evidence>
<keyword evidence="11 17" id="KW-0460">Magnesium</keyword>
<comment type="cofactor">
    <cofactor evidence="17">
        <name>Mg(2+)</name>
        <dbReference type="ChEBI" id="CHEBI:18420"/>
    </cofactor>
    <text evidence="17">Binds 2 magnesium ions per subunit.</text>
</comment>
<protein>
    <recommendedName>
        <fullName evidence="17">DNA polymerase IV</fullName>
        <shortName evidence="17">Pol IV</shortName>
        <ecNumber evidence="17">2.7.7.7</ecNumber>
    </recommendedName>
</protein>
<dbReference type="SUPFAM" id="SSF56672">
    <property type="entry name" value="DNA/RNA polymerases"/>
    <property type="match status" value="1"/>
</dbReference>
<keyword evidence="7 17" id="KW-0548">Nucleotidyltransferase</keyword>
<keyword evidence="13 17" id="KW-0238">DNA-binding</keyword>
<gene>
    <name evidence="17 19" type="primary">dinB</name>
    <name evidence="19" type="ORF">N4G62_00650</name>
</gene>
<evidence type="ECO:0000256" key="14">
    <source>
        <dbReference type="ARBA" id="ARBA00023204"/>
    </source>
</evidence>
<dbReference type="InterPro" id="IPR022880">
    <property type="entry name" value="DNApol_IV"/>
</dbReference>
<evidence type="ECO:0000256" key="5">
    <source>
        <dbReference type="ARBA" id="ARBA00022490"/>
    </source>
</evidence>
<dbReference type="Pfam" id="PF21999">
    <property type="entry name" value="IMS_HHH_1"/>
    <property type="match status" value="1"/>
</dbReference>
<evidence type="ECO:0000256" key="1">
    <source>
        <dbReference type="ARBA" id="ARBA00004496"/>
    </source>
</evidence>
<keyword evidence="14 17" id="KW-0234">DNA repair</keyword>
<evidence type="ECO:0000256" key="15">
    <source>
        <dbReference type="ARBA" id="ARBA00025589"/>
    </source>
</evidence>
<comment type="subcellular location">
    <subcellularLocation>
        <location evidence="1 17">Cytoplasm</location>
    </subcellularLocation>
</comment>
<evidence type="ECO:0000259" key="18">
    <source>
        <dbReference type="PROSITE" id="PS50173"/>
    </source>
</evidence>
<dbReference type="SUPFAM" id="SSF100879">
    <property type="entry name" value="Lesion bypass DNA polymerase (Y-family), little finger domain"/>
    <property type="match status" value="1"/>
</dbReference>
<dbReference type="Gene3D" id="3.30.70.270">
    <property type="match status" value="1"/>
</dbReference>
<feature type="site" description="Substrate discrimination" evidence="17">
    <location>
        <position position="24"/>
    </location>
</feature>
<dbReference type="GO" id="GO:0003887">
    <property type="term" value="F:DNA-directed DNA polymerase activity"/>
    <property type="evidence" value="ECO:0007669"/>
    <property type="project" value="UniProtKB-EC"/>
</dbReference>
<dbReference type="Gene3D" id="3.30.1490.100">
    <property type="entry name" value="DNA polymerase, Y-family, little finger domain"/>
    <property type="match status" value="1"/>
</dbReference>
<dbReference type="Gene3D" id="1.10.150.20">
    <property type="entry name" value="5' to 3' exonuclease, C-terminal subdomain"/>
    <property type="match status" value="1"/>
</dbReference>
<dbReference type="InterPro" id="IPR043128">
    <property type="entry name" value="Rev_trsase/Diguanyl_cyclase"/>
</dbReference>
<comment type="caution">
    <text evidence="19">The sequence shown here is derived from an EMBL/GenBank/DDBJ whole genome shotgun (WGS) entry which is preliminary data.</text>
</comment>
<dbReference type="InterPro" id="IPR017961">
    <property type="entry name" value="DNA_pol_Y-fam_little_finger"/>
</dbReference>
<proteinExistence type="inferred from homology"/>
<evidence type="ECO:0000256" key="7">
    <source>
        <dbReference type="ARBA" id="ARBA00022695"/>
    </source>
</evidence>
<dbReference type="Gene3D" id="3.40.1170.60">
    <property type="match status" value="1"/>
</dbReference>
<dbReference type="InterPro" id="IPR036775">
    <property type="entry name" value="DNA_pol_Y-fam_lit_finger_sf"/>
</dbReference>
<reference evidence="20" key="1">
    <citation type="submission" date="2023-07" db="EMBL/GenBank/DDBJ databases">
        <title>Whole genome sequence analysis of rice epiphytic Sphingomonas sanguinis OsEp_Plm_15B2.</title>
        <authorList>
            <person name="Sahu K.P."/>
            <person name="Asharani P."/>
            <person name="Reddy B."/>
            <person name="Kumar A."/>
        </authorList>
    </citation>
    <scope>NUCLEOTIDE SEQUENCE [LARGE SCALE GENOMIC DNA]</scope>
    <source>
        <strain evidence="20">OsEp_Plm_15B2</strain>
    </source>
</reference>
<dbReference type="Pfam" id="PF11799">
    <property type="entry name" value="IMS_C"/>
    <property type="match status" value="1"/>
</dbReference>
<evidence type="ECO:0000256" key="13">
    <source>
        <dbReference type="ARBA" id="ARBA00023125"/>
    </source>
</evidence>
<organism evidence="19 20">
    <name type="scientific">Sphingomonas sanguinis</name>
    <dbReference type="NCBI Taxonomy" id="33051"/>
    <lineage>
        <taxon>Bacteria</taxon>
        <taxon>Pseudomonadati</taxon>
        <taxon>Pseudomonadota</taxon>
        <taxon>Alphaproteobacteria</taxon>
        <taxon>Sphingomonadales</taxon>
        <taxon>Sphingomonadaceae</taxon>
        <taxon>Sphingomonas</taxon>
    </lineage>
</organism>
<evidence type="ECO:0000256" key="10">
    <source>
        <dbReference type="ARBA" id="ARBA00022763"/>
    </source>
</evidence>
<keyword evidence="4 17" id="KW-0515">Mutator protein</keyword>
<dbReference type="PROSITE" id="PS50173">
    <property type="entry name" value="UMUC"/>
    <property type="match status" value="1"/>
</dbReference>
<keyword evidence="5 17" id="KW-0963">Cytoplasm</keyword>
<dbReference type="InterPro" id="IPR001126">
    <property type="entry name" value="UmuC"/>
</dbReference>
<evidence type="ECO:0000256" key="2">
    <source>
        <dbReference type="ARBA" id="ARBA00010945"/>
    </source>
</evidence>
<dbReference type="NCBIfam" id="NF002677">
    <property type="entry name" value="PRK02406.1"/>
    <property type="match status" value="1"/>
</dbReference>
<name>A0ABU5LKS5_9SPHN</name>
<evidence type="ECO:0000256" key="16">
    <source>
        <dbReference type="ARBA" id="ARBA00049244"/>
    </source>
</evidence>
<comment type="similarity">
    <text evidence="2 17">Belongs to the DNA polymerase type-Y family.</text>
</comment>
<keyword evidence="6 17" id="KW-0808">Transferase</keyword>
<dbReference type="InterPro" id="IPR050116">
    <property type="entry name" value="DNA_polymerase-Y"/>
</dbReference>
<evidence type="ECO:0000256" key="12">
    <source>
        <dbReference type="ARBA" id="ARBA00022932"/>
    </source>
</evidence>
<dbReference type="PANTHER" id="PTHR11076">
    <property type="entry name" value="DNA REPAIR POLYMERASE UMUC / TRANSFERASE FAMILY MEMBER"/>
    <property type="match status" value="1"/>
</dbReference>
<comment type="subunit">
    <text evidence="3 17">Monomer.</text>
</comment>
<feature type="domain" description="UmuC" evidence="18">
    <location>
        <begin position="15"/>
        <end position="195"/>
    </location>
</feature>
<comment type="function">
    <text evidence="15 17">Poorly processive, error-prone DNA polymerase involved in untargeted mutagenesis. Copies undamaged DNA at stalled replication forks, which arise in vivo from mismatched or misaligned primer ends. These misaligned primers can be extended by PolIV. Exhibits no 3'-5' exonuclease (proofreading) activity. May be involved in translesional synthesis, in conjunction with the beta clamp from PolIII.</text>
</comment>
<dbReference type="Proteomes" id="UP001292182">
    <property type="component" value="Unassembled WGS sequence"/>
</dbReference>